<accession>A0AA37GF63</accession>
<dbReference type="EMBL" id="BPPX01000003">
    <property type="protein sequence ID" value="GJC79296.1"/>
    <property type="molecule type" value="Genomic_DNA"/>
</dbReference>
<gene>
    <name evidence="2" type="ORF">ColLi_02134</name>
</gene>
<feature type="compositionally biased region" description="Basic and acidic residues" evidence="1">
    <location>
        <begin position="1"/>
        <end position="22"/>
    </location>
</feature>
<sequence>MLQNRDGEGRELGPGSRDKPNHTAEYTSKPGAHKERGSAEVEVPDLTIGGLGRSMSSAASGEQVPSAEERAGSGPPAWATGNALEPDRPRRAQALVPQ</sequence>
<organism evidence="2 3">
    <name type="scientific">Colletotrichum liriopes</name>
    <dbReference type="NCBI Taxonomy" id="708192"/>
    <lineage>
        <taxon>Eukaryota</taxon>
        <taxon>Fungi</taxon>
        <taxon>Dikarya</taxon>
        <taxon>Ascomycota</taxon>
        <taxon>Pezizomycotina</taxon>
        <taxon>Sordariomycetes</taxon>
        <taxon>Hypocreomycetidae</taxon>
        <taxon>Glomerellales</taxon>
        <taxon>Glomerellaceae</taxon>
        <taxon>Colletotrichum</taxon>
        <taxon>Colletotrichum spaethianum species complex</taxon>
    </lineage>
</organism>
<feature type="region of interest" description="Disordered" evidence="1">
    <location>
        <begin position="1"/>
        <end position="98"/>
    </location>
</feature>
<protein>
    <submittedName>
        <fullName evidence="2">Uncharacterized protein</fullName>
    </submittedName>
</protein>
<evidence type="ECO:0000256" key="1">
    <source>
        <dbReference type="SAM" id="MobiDB-lite"/>
    </source>
</evidence>
<evidence type="ECO:0000313" key="3">
    <source>
        <dbReference type="Proteomes" id="UP001055172"/>
    </source>
</evidence>
<reference evidence="2 3" key="1">
    <citation type="submission" date="2021-07" db="EMBL/GenBank/DDBJ databases">
        <title>Genome data of Colletotrichum spaethianum.</title>
        <authorList>
            <person name="Utami Y.D."/>
            <person name="Hiruma K."/>
        </authorList>
    </citation>
    <scope>NUCLEOTIDE SEQUENCE [LARGE SCALE GENOMIC DNA]</scope>
    <source>
        <strain evidence="2 3">MAFF 242679</strain>
    </source>
</reference>
<evidence type="ECO:0000313" key="2">
    <source>
        <dbReference type="EMBL" id="GJC79296.1"/>
    </source>
</evidence>
<dbReference type="AlphaFoldDB" id="A0AA37GF63"/>
<keyword evidence="3" id="KW-1185">Reference proteome</keyword>
<dbReference type="Proteomes" id="UP001055172">
    <property type="component" value="Unassembled WGS sequence"/>
</dbReference>
<proteinExistence type="predicted"/>
<name>A0AA37GF63_9PEZI</name>
<comment type="caution">
    <text evidence="2">The sequence shown here is derived from an EMBL/GenBank/DDBJ whole genome shotgun (WGS) entry which is preliminary data.</text>
</comment>